<keyword evidence="2" id="KW-1185">Reference proteome</keyword>
<name>A0A2U2P9W6_9SPHI</name>
<reference evidence="1 2" key="1">
    <citation type="submission" date="2018-04" db="EMBL/GenBank/DDBJ databases">
        <title>Pedobacter chongqingensis sp. nov., isolated from a rottenly hemp rope.</title>
        <authorList>
            <person name="Cai Y."/>
        </authorList>
    </citation>
    <scope>NUCLEOTIDE SEQUENCE [LARGE SCALE GENOMIC DNA]</scope>
    <source>
        <strain evidence="1 2">FJ4-8</strain>
    </source>
</reference>
<protein>
    <recommendedName>
        <fullName evidence="3">Transposase</fullName>
    </recommendedName>
</protein>
<comment type="caution">
    <text evidence="1">The sequence shown here is derived from an EMBL/GenBank/DDBJ whole genome shotgun (WGS) entry which is preliminary data.</text>
</comment>
<evidence type="ECO:0000313" key="2">
    <source>
        <dbReference type="Proteomes" id="UP000245647"/>
    </source>
</evidence>
<dbReference type="AlphaFoldDB" id="A0A2U2P9W6"/>
<dbReference type="EMBL" id="QEAS01000031">
    <property type="protein sequence ID" value="PWG78177.1"/>
    <property type="molecule type" value="Genomic_DNA"/>
</dbReference>
<organism evidence="1 2">
    <name type="scientific">Pararcticibacter amylolyticus</name>
    <dbReference type="NCBI Taxonomy" id="2173175"/>
    <lineage>
        <taxon>Bacteria</taxon>
        <taxon>Pseudomonadati</taxon>
        <taxon>Bacteroidota</taxon>
        <taxon>Sphingobacteriia</taxon>
        <taxon>Sphingobacteriales</taxon>
        <taxon>Sphingobacteriaceae</taxon>
        <taxon>Pararcticibacter</taxon>
    </lineage>
</organism>
<dbReference type="Proteomes" id="UP000245647">
    <property type="component" value="Unassembled WGS sequence"/>
</dbReference>
<sequence>MTLEGLKIGHRQGIEKGIEEGIEKGASGKSYEVVRNMLLSDRFTVAEICSFTNVTEDFVYKVQADLNRN</sequence>
<dbReference type="RefSeq" id="WP_109418252.1">
    <property type="nucleotide sequence ID" value="NZ_QEAS01000031.1"/>
</dbReference>
<evidence type="ECO:0008006" key="3">
    <source>
        <dbReference type="Google" id="ProtNLM"/>
    </source>
</evidence>
<gene>
    <name evidence="1" type="ORF">DDR33_23505</name>
</gene>
<evidence type="ECO:0000313" key="1">
    <source>
        <dbReference type="EMBL" id="PWG78177.1"/>
    </source>
</evidence>
<proteinExistence type="predicted"/>
<accession>A0A2U2P9W6</accession>